<feature type="region of interest" description="Disordered" evidence="1">
    <location>
        <begin position="57"/>
        <end position="87"/>
    </location>
</feature>
<evidence type="ECO:0000256" key="1">
    <source>
        <dbReference type="SAM" id="MobiDB-lite"/>
    </source>
</evidence>
<protein>
    <submittedName>
        <fullName evidence="2">Uncharacterized protein</fullName>
    </submittedName>
</protein>
<name>A0AAD4I935_9PLEO</name>
<sequence>MSYTAKGQPSSNTKPMDTSMLARTISGLLDEFVTNPALTSYLHLYSKAMRWQRVSSGNIQLGPDEDDLSDAEEDDDEPVVDESEDDE</sequence>
<keyword evidence="3" id="KW-1185">Reference proteome</keyword>
<gene>
    <name evidence="2" type="ORF">G6011_07506</name>
</gene>
<organism evidence="2 3">
    <name type="scientific">Alternaria panax</name>
    <dbReference type="NCBI Taxonomy" id="48097"/>
    <lineage>
        <taxon>Eukaryota</taxon>
        <taxon>Fungi</taxon>
        <taxon>Dikarya</taxon>
        <taxon>Ascomycota</taxon>
        <taxon>Pezizomycotina</taxon>
        <taxon>Dothideomycetes</taxon>
        <taxon>Pleosporomycetidae</taxon>
        <taxon>Pleosporales</taxon>
        <taxon>Pleosporineae</taxon>
        <taxon>Pleosporaceae</taxon>
        <taxon>Alternaria</taxon>
        <taxon>Alternaria sect. Panax</taxon>
    </lineage>
</organism>
<evidence type="ECO:0000313" key="2">
    <source>
        <dbReference type="EMBL" id="KAG9188801.1"/>
    </source>
</evidence>
<dbReference type="Proteomes" id="UP001199106">
    <property type="component" value="Unassembled WGS sequence"/>
</dbReference>
<dbReference type="AlphaFoldDB" id="A0AAD4I935"/>
<dbReference type="EMBL" id="JAANER010000006">
    <property type="protein sequence ID" value="KAG9188801.1"/>
    <property type="molecule type" value="Genomic_DNA"/>
</dbReference>
<accession>A0AAD4I935</accession>
<comment type="caution">
    <text evidence="2">The sequence shown here is derived from an EMBL/GenBank/DDBJ whole genome shotgun (WGS) entry which is preliminary data.</text>
</comment>
<proteinExistence type="predicted"/>
<evidence type="ECO:0000313" key="3">
    <source>
        <dbReference type="Proteomes" id="UP001199106"/>
    </source>
</evidence>
<feature type="compositionally biased region" description="Acidic residues" evidence="1">
    <location>
        <begin position="63"/>
        <end position="87"/>
    </location>
</feature>
<reference evidence="2" key="1">
    <citation type="submission" date="2021-07" db="EMBL/GenBank/DDBJ databases">
        <title>Genome Resource of American Ginseng Black Spot Pathogen Alternaria panax.</title>
        <authorList>
            <person name="Qiu C."/>
            <person name="Wang W."/>
            <person name="Liu Z."/>
        </authorList>
    </citation>
    <scope>NUCLEOTIDE SEQUENCE</scope>
    <source>
        <strain evidence="2">BNCC115425</strain>
    </source>
</reference>